<evidence type="ECO:0000313" key="1">
    <source>
        <dbReference type="EMBL" id="KAB0642904.1"/>
    </source>
</evidence>
<dbReference type="GO" id="GO:0008483">
    <property type="term" value="F:transaminase activity"/>
    <property type="evidence" value="ECO:0007669"/>
    <property type="project" value="UniProtKB-KW"/>
</dbReference>
<accession>A0A6H9T1R5</accession>
<evidence type="ECO:0000313" key="2">
    <source>
        <dbReference type="Proteomes" id="UP000430232"/>
    </source>
</evidence>
<protein>
    <submittedName>
        <fullName evidence="1">2-aminoethylphosphonate--pyruvate aminotransferase</fullName>
    </submittedName>
</protein>
<keyword evidence="1" id="KW-0032">Aminotransferase</keyword>
<dbReference type="AlphaFoldDB" id="A0A6H9T1R5"/>
<organism evidence="1 2">
    <name type="scientific">Burkholderia latens</name>
    <dbReference type="NCBI Taxonomy" id="488446"/>
    <lineage>
        <taxon>Bacteria</taxon>
        <taxon>Pseudomonadati</taxon>
        <taxon>Pseudomonadota</taxon>
        <taxon>Betaproteobacteria</taxon>
        <taxon>Burkholderiales</taxon>
        <taxon>Burkholderiaceae</taxon>
        <taxon>Burkholderia</taxon>
        <taxon>Burkholderia cepacia complex</taxon>
    </lineage>
</organism>
<dbReference type="EMBL" id="VZOJ01000019">
    <property type="protein sequence ID" value="KAB0642904.1"/>
    <property type="molecule type" value="Genomic_DNA"/>
</dbReference>
<dbReference type="OrthoDB" id="9026328at2"/>
<keyword evidence="2" id="KW-1185">Reference proteome</keyword>
<sequence>MIPQRARACVVHPRRAAARFYQAVKKRGYIGYLARLAQFDAWCVGCIGHFQFGEAGISGTLAAIADMPKPVGVRRAPAAAAA</sequence>
<keyword evidence="1" id="KW-0808">Transferase</keyword>
<reference evidence="1 2" key="1">
    <citation type="submission" date="2019-09" db="EMBL/GenBank/DDBJ databases">
        <title>Draft genome sequences of 48 bacterial type strains from the CCUG.</title>
        <authorList>
            <person name="Tunovic T."/>
            <person name="Pineiro-Iglesias B."/>
            <person name="Unosson C."/>
            <person name="Inganas E."/>
            <person name="Ohlen M."/>
            <person name="Cardew S."/>
            <person name="Jensie-Markopoulos S."/>
            <person name="Salva-Serra F."/>
            <person name="Jaen-Luchoro D."/>
            <person name="Karlsson R."/>
            <person name="Svensson-Stadler L."/>
            <person name="Chun J."/>
            <person name="Moore E."/>
        </authorList>
    </citation>
    <scope>NUCLEOTIDE SEQUENCE [LARGE SCALE GENOMIC DNA]</scope>
    <source>
        <strain evidence="1 2">CCUG 54555</strain>
    </source>
</reference>
<dbReference type="Proteomes" id="UP000430232">
    <property type="component" value="Unassembled WGS sequence"/>
</dbReference>
<proteinExistence type="predicted"/>
<name>A0A6H9T1R5_9BURK</name>
<comment type="caution">
    <text evidence="1">The sequence shown here is derived from an EMBL/GenBank/DDBJ whole genome shotgun (WGS) entry which is preliminary data.</text>
</comment>
<keyword evidence="1" id="KW-0670">Pyruvate</keyword>
<gene>
    <name evidence="1" type="ORF">F7R21_09835</name>
</gene>